<evidence type="ECO:0000313" key="1">
    <source>
        <dbReference type="EMBL" id="OGK06296.1"/>
    </source>
</evidence>
<name>A0A1F7FIK7_UNCRA</name>
<gene>
    <name evidence="1" type="ORF">A2519_08460</name>
</gene>
<evidence type="ECO:0008006" key="3">
    <source>
        <dbReference type="Google" id="ProtNLM"/>
    </source>
</evidence>
<dbReference type="Pfam" id="PF07505">
    <property type="entry name" value="DUF5131"/>
    <property type="match status" value="1"/>
</dbReference>
<accession>A0A1F7FIK7</accession>
<protein>
    <recommendedName>
        <fullName evidence="3">Phage Gp37/Gp68 family protein</fullName>
    </recommendedName>
</protein>
<dbReference type="Proteomes" id="UP000179243">
    <property type="component" value="Unassembled WGS sequence"/>
</dbReference>
<sequence>MAKNSTIEWTESTWNPVTGCTKISSGCKNCYAERMALRLKAMGQPNYRHGFKVQTHSGALHLPLSWKKPQTIFVNSMSDLFHKAVSDEFIFRVFDIMAKASWHRFQVLTKRSERLLELNSKLNWKPHIWMGVTVESNQFVQRIDHLRKTDAVIKFLSMEPLLSDFPKLILDNIDWVIAGGESGPGARPVDPDWVRTIRDACIIQGKPFFFKQWGGTRKKKTGSILDGRTWKQMPELTLKENLQ</sequence>
<proteinExistence type="predicted"/>
<evidence type="ECO:0000313" key="2">
    <source>
        <dbReference type="Proteomes" id="UP000179243"/>
    </source>
</evidence>
<dbReference type="AlphaFoldDB" id="A0A1F7FIK7"/>
<dbReference type="EMBL" id="MFYX01000033">
    <property type="protein sequence ID" value="OGK06296.1"/>
    <property type="molecule type" value="Genomic_DNA"/>
</dbReference>
<organism evidence="1 2">
    <name type="scientific">Candidatus Raymondbacteria bacterium RIFOXYD12_FULL_49_13</name>
    <dbReference type="NCBI Taxonomy" id="1817890"/>
    <lineage>
        <taxon>Bacteria</taxon>
        <taxon>Raymondiibacteriota</taxon>
    </lineage>
</organism>
<comment type="caution">
    <text evidence="1">The sequence shown here is derived from an EMBL/GenBank/DDBJ whole genome shotgun (WGS) entry which is preliminary data.</text>
</comment>
<dbReference type="InterPro" id="IPR011101">
    <property type="entry name" value="DUF5131"/>
</dbReference>
<reference evidence="1 2" key="1">
    <citation type="journal article" date="2016" name="Nat. Commun.">
        <title>Thousands of microbial genomes shed light on interconnected biogeochemical processes in an aquifer system.</title>
        <authorList>
            <person name="Anantharaman K."/>
            <person name="Brown C.T."/>
            <person name="Hug L.A."/>
            <person name="Sharon I."/>
            <person name="Castelle C.J."/>
            <person name="Probst A.J."/>
            <person name="Thomas B.C."/>
            <person name="Singh A."/>
            <person name="Wilkins M.J."/>
            <person name="Karaoz U."/>
            <person name="Brodie E.L."/>
            <person name="Williams K.H."/>
            <person name="Hubbard S.S."/>
            <person name="Banfield J.F."/>
        </authorList>
    </citation>
    <scope>NUCLEOTIDE SEQUENCE [LARGE SCALE GENOMIC DNA]</scope>
</reference>